<dbReference type="RefSeq" id="WP_306863520.1">
    <property type="nucleotide sequence ID" value="NZ_JAUSRB010000002.1"/>
</dbReference>
<name>A0ABT9R6N9_9ACTN</name>
<gene>
    <name evidence="4" type="ORF">J2S55_004177</name>
</gene>
<keyword evidence="5" id="KW-1185">Reference proteome</keyword>
<dbReference type="InterPro" id="IPR011010">
    <property type="entry name" value="DNA_brk_join_enz"/>
</dbReference>
<dbReference type="PANTHER" id="PTHR30349">
    <property type="entry name" value="PHAGE INTEGRASE-RELATED"/>
    <property type="match status" value="1"/>
</dbReference>
<feature type="domain" description="Tyr recombinase" evidence="3">
    <location>
        <begin position="235"/>
        <end position="448"/>
    </location>
</feature>
<evidence type="ECO:0000313" key="5">
    <source>
        <dbReference type="Proteomes" id="UP001230426"/>
    </source>
</evidence>
<proteinExistence type="predicted"/>
<reference evidence="4 5" key="1">
    <citation type="submission" date="2023-07" db="EMBL/GenBank/DDBJ databases">
        <title>Sequencing the genomes of 1000 actinobacteria strains.</title>
        <authorList>
            <person name="Klenk H.-P."/>
        </authorList>
    </citation>
    <scope>NUCLEOTIDE SEQUENCE [LARGE SCALE GENOMIC DNA]</scope>
    <source>
        <strain evidence="4 5">DSM 44109</strain>
    </source>
</reference>
<evidence type="ECO:0000256" key="1">
    <source>
        <dbReference type="ARBA" id="ARBA00023172"/>
    </source>
</evidence>
<dbReference type="Proteomes" id="UP001230426">
    <property type="component" value="Unassembled WGS sequence"/>
</dbReference>
<evidence type="ECO:0000259" key="3">
    <source>
        <dbReference type="PROSITE" id="PS51898"/>
    </source>
</evidence>
<dbReference type="PANTHER" id="PTHR30349:SF64">
    <property type="entry name" value="PROPHAGE INTEGRASE INTD-RELATED"/>
    <property type="match status" value="1"/>
</dbReference>
<dbReference type="Pfam" id="PF00589">
    <property type="entry name" value="Phage_integrase"/>
    <property type="match status" value="1"/>
</dbReference>
<organism evidence="4 5">
    <name type="scientific">Streptosporangium brasiliense</name>
    <dbReference type="NCBI Taxonomy" id="47480"/>
    <lineage>
        <taxon>Bacteria</taxon>
        <taxon>Bacillati</taxon>
        <taxon>Actinomycetota</taxon>
        <taxon>Actinomycetes</taxon>
        <taxon>Streptosporangiales</taxon>
        <taxon>Streptosporangiaceae</taxon>
        <taxon>Streptosporangium</taxon>
    </lineage>
</organism>
<accession>A0ABT9R6N9</accession>
<protein>
    <submittedName>
        <fullName evidence="4">Integrase</fullName>
    </submittedName>
</protein>
<dbReference type="InterPro" id="IPR050090">
    <property type="entry name" value="Tyrosine_recombinase_XerCD"/>
</dbReference>
<evidence type="ECO:0000256" key="2">
    <source>
        <dbReference type="SAM" id="MobiDB-lite"/>
    </source>
</evidence>
<sequence>MTVTYEVRIWEVRRNQSSKTPSFEARWKAGTKSRSKTFRTKALAENFLSDLRQAARKGEAFDVATGLPVSMLAADSEPSGPSFMHFAQSYVVGRWRRTAPRTRETEAYALLSLIPVLVADIPDRPEDDELRQVLRNHVLLPEGRRGTLTRTQTVALRWLEKASLPLADLQEARVARIALDAISVTFDGKEAAANTVRRKRAILHHLLELAVEQKVFATNPLHEIKWKPPKAVTVVDPRTVINPTQAKQLLAAVPKVGRTRGVRLKALFACIYYAGLRPEEAADLRLKNCTLPESGWGQIILERARPQANKRWTNSGETHESRSLKHRAKKETREIPIPPVLVAILRAHVDAYGAEDDGRLFRTTKGGSYSSSACSYVWQEARALVFTDEQVRSPLAARPYDLRHAALSLWLNAGVPATEVAKRAGHSVEVLHRVYAKCMEGQQERMNGKIGNALGE</sequence>
<evidence type="ECO:0000313" key="4">
    <source>
        <dbReference type="EMBL" id="MDP9864911.1"/>
    </source>
</evidence>
<dbReference type="InterPro" id="IPR013762">
    <property type="entry name" value="Integrase-like_cat_sf"/>
</dbReference>
<keyword evidence="1" id="KW-0233">DNA recombination</keyword>
<dbReference type="PROSITE" id="PS51898">
    <property type="entry name" value="TYR_RECOMBINASE"/>
    <property type="match status" value="1"/>
</dbReference>
<dbReference type="SUPFAM" id="SSF56349">
    <property type="entry name" value="DNA breaking-rejoining enzymes"/>
    <property type="match status" value="1"/>
</dbReference>
<dbReference type="InterPro" id="IPR002104">
    <property type="entry name" value="Integrase_catalytic"/>
</dbReference>
<feature type="region of interest" description="Disordered" evidence="2">
    <location>
        <begin position="308"/>
        <end position="330"/>
    </location>
</feature>
<dbReference type="EMBL" id="JAUSRB010000002">
    <property type="protein sequence ID" value="MDP9864911.1"/>
    <property type="molecule type" value="Genomic_DNA"/>
</dbReference>
<dbReference type="Gene3D" id="1.10.443.10">
    <property type="entry name" value="Intergrase catalytic core"/>
    <property type="match status" value="1"/>
</dbReference>
<comment type="caution">
    <text evidence="4">The sequence shown here is derived from an EMBL/GenBank/DDBJ whole genome shotgun (WGS) entry which is preliminary data.</text>
</comment>